<gene>
    <name evidence="7" type="ORF">GHT06_019386</name>
</gene>
<evidence type="ECO:0000256" key="5">
    <source>
        <dbReference type="SAM" id="MobiDB-lite"/>
    </source>
</evidence>
<feature type="domain" description="NF-X1-type" evidence="6">
    <location>
        <begin position="1243"/>
        <end position="1263"/>
    </location>
</feature>
<evidence type="ECO:0000313" key="7">
    <source>
        <dbReference type="EMBL" id="KAI9554114.1"/>
    </source>
</evidence>
<dbReference type="Proteomes" id="UP000820818">
    <property type="component" value="Linkage Group LG8"/>
</dbReference>
<dbReference type="InterPro" id="IPR057373">
    <property type="entry name" value="ZNFX1"/>
</dbReference>
<dbReference type="SUPFAM" id="SSF52540">
    <property type="entry name" value="P-loop containing nucleoside triphosphate hydrolases"/>
    <property type="match status" value="1"/>
</dbReference>
<evidence type="ECO:0000256" key="1">
    <source>
        <dbReference type="ARBA" id="ARBA00022723"/>
    </source>
</evidence>
<proteinExistence type="predicted"/>
<feature type="domain" description="NF-X1-type" evidence="6">
    <location>
        <begin position="1905"/>
        <end position="1922"/>
    </location>
</feature>
<feature type="domain" description="NF-X1-type" evidence="6">
    <location>
        <begin position="1807"/>
        <end position="1826"/>
    </location>
</feature>
<evidence type="ECO:0000256" key="2">
    <source>
        <dbReference type="ARBA" id="ARBA00022737"/>
    </source>
</evidence>
<dbReference type="InterPro" id="IPR045055">
    <property type="entry name" value="DNA2/NAM7-like"/>
</dbReference>
<dbReference type="InterPro" id="IPR000967">
    <property type="entry name" value="Znf_NFX1"/>
</dbReference>
<feature type="domain" description="NF-X1-type" evidence="6">
    <location>
        <begin position="1957"/>
        <end position="1976"/>
    </location>
</feature>
<feature type="domain" description="NF-X1-type" evidence="6">
    <location>
        <begin position="1607"/>
        <end position="1626"/>
    </location>
</feature>
<dbReference type="SMART" id="SM00438">
    <property type="entry name" value="ZnF_NFX"/>
    <property type="match status" value="6"/>
</dbReference>
<accession>A0AAD5PRC3</accession>
<dbReference type="InterPro" id="IPR027417">
    <property type="entry name" value="P-loop_NTPase"/>
</dbReference>
<keyword evidence="1" id="KW-0479">Metal-binding</keyword>
<dbReference type="Pfam" id="PF25396">
    <property type="entry name" value="ZNFX1"/>
    <property type="match status" value="1"/>
</dbReference>
<evidence type="ECO:0000256" key="3">
    <source>
        <dbReference type="ARBA" id="ARBA00022771"/>
    </source>
</evidence>
<dbReference type="GO" id="GO:0004386">
    <property type="term" value="F:helicase activity"/>
    <property type="evidence" value="ECO:0007669"/>
    <property type="project" value="InterPro"/>
</dbReference>
<dbReference type="CDD" id="cd18808">
    <property type="entry name" value="SF1_C_Upf1"/>
    <property type="match status" value="1"/>
</dbReference>
<sequence length="2320" mass="265456">MADSTKPAVRDTAPCRMVWQTSSPKKKAKHRKEKVEKEIKRKSKDTVHGPNVSLRQLYNERDKLAPTEMFSRLQKMSACVEEFNPTDTEFIWLILGCLCNRLGDMDLKRMANLIENKKLYHQFVLCFTNISKLDVENSTKKLRLEDLFRALCKATSLYLTVASNAADAIRRNFFVDLYHTTQGQSMQDLQLQPRIIERLRMIQSMLTGDEMQDDSGIENQDTSCGVTTLASGFSEESLLYEPPDDITDWNIVPSQHDIFWPEQIFLRPNLLRRAYPDLETYRDIQFRLLMEDFMQPLRLGMAKVSSGQIGPRGVQEVRIYNNVTFKRSGLVQDRHLVPERETSWRFYKVNFERLPRVNWITSRRLIHGSLVCLWDGTKEVIVASVANSHPQDLASGHVTLALESPDLPNNFTEKVYVMLESVVFFEPYRAVLKVLQNFTYDSFPMLDYFLGLEKGQMIPSYLADSPVYMLRNYKDSPLSIQTLMELKTWPSAENLGLDKRQREALQQALTNRVALIQGPPGTGKTFLALRILRSLLENQNLWQGKNEKVEDLWFKLQLTPGMDWRFRNKIFWKKHGENWQDSRTPVVVICYTNHALDQFLEGILGTTNKIIRIGSQSKSSILEAYSLHQVKSRVMQTQQHGPYSDSNYLYYLYRMKEIRAKMEVQIGVIQGKMRQTQFEILQVAELKRKGVISAEISEVFEQAERRQCKQKCKDSILKRWLGWSNHRQLLKVLREMRMNYRNGSQMAKAVTAMKEESALEFLPEDIEMPDRMDNDMNEDIVDDEDYPEELRLAREEISSLVLPNHVTDNVDDGEYVPWCQSEEGHEDMEEKIYANFAHSQIERMQYIRDLLLAMPCEPEDFSADEIMTLPLSKRWMLFAQWKRSYQDIVNQDLRDTETDYEEKIKEYNDLKGEALAALCRTADVVGMTTTGAAKNRALLESLKAKIVIVEEAAEVLEAHIVCSLTADCQHLIMIGDHQQLRPSVNVHQLATKYHLDVSLFERLIMGGMKAVRLGVQHRMRPEIARLIVPAVYEQLENHSSVYGHPHILGMRNNVFFYHHNHPEKEEGSSFYNLNEVAMALRLALYLMRDEQVSGKRITILATYTAQLHQLLNARKNYKSSALADVRMTVVDNFQGEENDVIILSLVRNNTRNSVGFLRIDNRVCVALSRARNGLYILGNIRMLATASPLWAHMEKVLLEHGEIGDSIPLQCRYHTQTIHKVNRPEDFPVGSFCREICAAELPCGHGCRLTCHADGPHTRSCLEKVEKKLDCGHSQSIPCSTSILEVECHERVPIIMKPCMHEYYVMCSKKTTSGFSCPVLVQKLLPCGHSQQIPCSMPPDDSLCKTEIEHRFMCSHTAKIPCYQSKIHPFLLESSCKEMVCKKLLCGHSKWMKCSDDPSGYECGITDEKKLDCGHVSEFVCPGKPIVIPCLATVNRRMPCGHTQKSICSKPIERCLQEIVRPLPCGHSIKTVCWNTSPPCTAVVEKMLLCGHMHPVRCSEGIDSIVCTQETEVLHPLCSHVQVVPCFVAKNEFQLRLWKCKAEPLKMLPCAHEIRLPCAQQIDKSITCTAMINYTLPCLHMVTIRCSEQEIKAQEKCKIKCGTPLDCGHYCSLPCHDRKTEHACKETVSKQLTCGHTKDMPCFREPSKEICFAPISLKRACGHVLNVVCGEASSMEENMCGELIEKRLPCNHLARVKCSISVETVFCNAQIEQVLGCRHTVPTKCGVPLKKRLALTCPVEEVKQLPCGHMYHLKCGSKESNKQLSSVFCRVEVEKVIPKCGHKVKIECGKKVSKNDCTSMCEKKLHCGHRCRLLCREQCATNSCQQEVELEGVPMPCGHGLRGECRLRYADLAVLDAKKLEVGTCTFPCKAKLACGHRCTASCNECRENQFDSACVKRCKKILICGHKCEAQCGKACPPCKKACDYQCSHQKCTEQCSNECAPCMKKCEWECPHAACDHPCYEFCDRAPCNEPCKKTFPCGHYCNGLCGEICPTKCPSCTYVKIPNYNPKARYIYLECGHYIEVEEMDEWIYGNDENEDTVCNIRRPACPMCGLAIRHSFRYGDIIKAFYLDLNSIKWEVTKDDKEVFSYIEKIRKSLTKLKTPGVEFEGRLNSVLTTGISLRSLSRDQRWDLLYRMQITYLLCYLVKDAKKKYSMDSMEQNKKKDVFVLNATAVEYVKTRASIGFKYMEKYANSGQGYYLELLSAWKRFDMHRQFFAVDTVSATVPASVRVDQRQLDKASQQLNGNQWTSSEENYLSDWLDRKSKFFSLNLASSANKTLFQRLNMSSELWVKCKIPYCEAVFCRSRHSECPECLDSSLA</sequence>
<protein>
    <recommendedName>
        <fullName evidence="6">NF-X1-type domain-containing protein</fullName>
    </recommendedName>
</protein>
<dbReference type="FunFam" id="3.40.50.300:FF:003706">
    <property type="entry name" value="Uncharacterized protein"/>
    <property type="match status" value="1"/>
</dbReference>
<dbReference type="Gene3D" id="3.40.50.300">
    <property type="entry name" value="P-loop containing nucleotide triphosphate hydrolases"/>
    <property type="match status" value="3"/>
</dbReference>
<dbReference type="PANTHER" id="PTHR10887:SF341">
    <property type="entry name" value="NFX1-TYPE ZINC FINGER-CONTAINING PROTEIN 1"/>
    <property type="match status" value="1"/>
</dbReference>
<dbReference type="GO" id="GO:0008270">
    <property type="term" value="F:zinc ion binding"/>
    <property type="evidence" value="ECO:0007669"/>
    <property type="project" value="UniProtKB-KW"/>
</dbReference>
<comment type="caution">
    <text evidence="7">The sequence shown here is derived from an EMBL/GenBank/DDBJ whole genome shotgun (WGS) entry which is preliminary data.</text>
</comment>
<dbReference type="FunFam" id="3.40.50.300:FF:001366">
    <property type="entry name" value="ATP binding protein, putative"/>
    <property type="match status" value="1"/>
</dbReference>
<organism evidence="7 8">
    <name type="scientific">Daphnia sinensis</name>
    <dbReference type="NCBI Taxonomy" id="1820382"/>
    <lineage>
        <taxon>Eukaryota</taxon>
        <taxon>Metazoa</taxon>
        <taxon>Ecdysozoa</taxon>
        <taxon>Arthropoda</taxon>
        <taxon>Crustacea</taxon>
        <taxon>Branchiopoda</taxon>
        <taxon>Diplostraca</taxon>
        <taxon>Cladocera</taxon>
        <taxon>Anomopoda</taxon>
        <taxon>Daphniidae</taxon>
        <taxon>Daphnia</taxon>
        <taxon>Daphnia similis group</taxon>
    </lineage>
</organism>
<dbReference type="GO" id="GO:0031048">
    <property type="term" value="P:regulatory ncRNA-mediated heterochromatin formation"/>
    <property type="evidence" value="ECO:0007669"/>
    <property type="project" value="TreeGrafter"/>
</dbReference>
<keyword evidence="2" id="KW-0677">Repeat</keyword>
<evidence type="ECO:0000313" key="8">
    <source>
        <dbReference type="Proteomes" id="UP000820818"/>
    </source>
</evidence>
<dbReference type="PANTHER" id="PTHR10887">
    <property type="entry name" value="DNA2/NAM7 HELICASE FAMILY"/>
    <property type="match status" value="1"/>
</dbReference>
<evidence type="ECO:0000256" key="4">
    <source>
        <dbReference type="ARBA" id="ARBA00022833"/>
    </source>
</evidence>
<name>A0AAD5PRC3_9CRUS</name>
<evidence type="ECO:0000259" key="6">
    <source>
        <dbReference type="SMART" id="SM00438"/>
    </source>
</evidence>
<dbReference type="CDD" id="cd17936">
    <property type="entry name" value="EEXXEc_NFX1"/>
    <property type="match status" value="1"/>
</dbReference>
<keyword evidence="8" id="KW-1185">Reference proteome</keyword>
<dbReference type="InterPro" id="IPR041679">
    <property type="entry name" value="DNA2/NAM7-like_C"/>
</dbReference>
<feature type="region of interest" description="Disordered" evidence="5">
    <location>
        <begin position="20"/>
        <end position="48"/>
    </location>
</feature>
<reference evidence="7 8" key="1">
    <citation type="submission" date="2022-05" db="EMBL/GenBank/DDBJ databases">
        <title>A multi-omics perspective on studying reproductive biology in Daphnia sinensis.</title>
        <authorList>
            <person name="Jia J."/>
        </authorList>
    </citation>
    <scope>NUCLEOTIDE SEQUENCE [LARGE SCALE GENOMIC DNA]</scope>
    <source>
        <strain evidence="7 8">WSL</strain>
    </source>
</reference>
<feature type="domain" description="NF-X1-type" evidence="6">
    <location>
        <begin position="1980"/>
        <end position="2001"/>
    </location>
</feature>
<dbReference type="EMBL" id="WJBH02000008">
    <property type="protein sequence ID" value="KAI9554114.1"/>
    <property type="molecule type" value="Genomic_DNA"/>
</dbReference>
<dbReference type="GO" id="GO:0031380">
    <property type="term" value="C:nuclear RNA-directed RNA polymerase complex"/>
    <property type="evidence" value="ECO:0007669"/>
    <property type="project" value="TreeGrafter"/>
</dbReference>
<dbReference type="InterPro" id="IPR041677">
    <property type="entry name" value="DNA2/NAM7_AAA_11"/>
</dbReference>
<dbReference type="Pfam" id="PF13086">
    <property type="entry name" value="AAA_11"/>
    <property type="match status" value="2"/>
</dbReference>
<keyword evidence="3" id="KW-0863">Zinc-finger</keyword>
<dbReference type="InterPro" id="IPR047187">
    <property type="entry name" value="SF1_C_Upf1"/>
</dbReference>
<feature type="compositionally biased region" description="Basic and acidic residues" evidence="5">
    <location>
        <begin position="33"/>
        <end position="47"/>
    </location>
</feature>
<dbReference type="Pfam" id="PF13087">
    <property type="entry name" value="AAA_12"/>
    <property type="match status" value="1"/>
</dbReference>
<keyword evidence="4" id="KW-0862">Zinc</keyword>